<sequence length="257" mass="25496">MAGGVLPAAERADPAPVIADPAPSGPLGPAPSRSAGGVGGHRASRCCASGVASVPSRAPGFTSGPARVGVAGGAPSSSPHIAAAGAAGDRAPATLVACGGGSSLSPRVTLPSTQRATDAGCRPCSLWPDPVPPLLRIRWMPRRWWLAAGRVVGPSPSISGPSPGLLQRGQAGAGGDLHRGGRQSGALRAARLPGCRQKLRAGPACPVGMKILRVLLTTTVASADATFLREGVVGALQLPGPGSIFLCSGHRFSLPKP</sequence>
<organism evidence="2 3">
    <name type="scientific">Panicum virgatum</name>
    <name type="common">Blackwell switchgrass</name>
    <dbReference type="NCBI Taxonomy" id="38727"/>
    <lineage>
        <taxon>Eukaryota</taxon>
        <taxon>Viridiplantae</taxon>
        <taxon>Streptophyta</taxon>
        <taxon>Embryophyta</taxon>
        <taxon>Tracheophyta</taxon>
        <taxon>Spermatophyta</taxon>
        <taxon>Magnoliopsida</taxon>
        <taxon>Liliopsida</taxon>
        <taxon>Poales</taxon>
        <taxon>Poaceae</taxon>
        <taxon>PACMAD clade</taxon>
        <taxon>Panicoideae</taxon>
        <taxon>Panicodae</taxon>
        <taxon>Paniceae</taxon>
        <taxon>Panicinae</taxon>
        <taxon>Panicum</taxon>
        <taxon>Panicum sect. Hiantes</taxon>
    </lineage>
</organism>
<feature type="region of interest" description="Disordered" evidence="1">
    <location>
        <begin position="1"/>
        <end position="41"/>
    </location>
</feature>
<evidence type="ECO:0000313" key="2">
    <source>
        <dbReference type="EMBL" id="KAG2624259.1"/>
    </source>
</evidence>
<protein>
    <submittedName>
        <fullName evidence="2">Uncharacterized protein</fullName>
    </submittedName>
</protein>
<dbReference type="EMBL" id="CM029041">
    <property type="protein sequence ID" value="KAG2624259.1"/>
    <property type="molecule type" value="Genomic_DNA"/>
</dbReference>
<reference evidence="2" key="1">
    <citation type="submission" date="2020-05" db="EMBL/GenBank/DDBJ databases">
        <title>WGS assembly of Panicum virgatum.</title>
        <authorList>
            <person name="Lovell J.T."/>
            <person name="Jenkins J."/>
            <person name="Shu S."/>
            <person name="Juenger T.E."/>
            <person name="Schmutz J."/>
        </authorList>
    </citation>
    <scope>NUCLEOTIDE SEQUENCE</scope>
    <source>
        <strain evidence="2">AP13</strain>
    </source>
</reference>
<evidence type="ECO:0000313" key="3">
    <source>
        <dbReference type="Proteomes" id="UP000823388"/>
    </source>
</evidence>
<evidence type="ECO:0000256" key="1">
    <source>
        <dbReference type="SAM" id="MobiDB-lite"/>
    </source>
</evidence>
<keyword evidence="3" id="KW-1185">Reference proteome</keyword>
<dbReference type="Proteomes" id="UP000823388">
    <property type="component" value="Chromosome 3K"/>
</dbReference>
<proteinExistence type="predicted"/>
<dbReference type="AlphaFoldDB" id="A0A8T0UVX2"/>
<name>A0A8T0UVX2_PANVG</name>
<accession>A0A8T0UVX2</accession>
<gene>
    <name evidence="2" type="ORF">PVAP13_3KG119427</name>
</gene>
<comment type="caution">
    <text evidence="2">The sequence shown here is derived from an EMBL/GenBank/DDBJ whole genome shotgun (WGS) entry which is preliminary data.</text>
</comment>